<dbReference type="AlphaFoldDB" id="A0A1T4JHC4"/>
<dbReference type="InterPro" id="IPR012340">
    <property type="entry name" value="NA-bd_OB-fold"/>
</dbReference>
<protein>
    <submittedName>
        <fullName evidence="3">OST-HTH/LOTUS domain-containing protein</fullName>
    </submittedName>
</protein>
<name>A0A1T4JHC4_TREPO</name>
<dbReference type="OrthoDB" id="9783963at2"/>
<dbReference type="PANTHER" id="PTHR35811">
    <property type="entry name" value="SLR1870 PROTEIN"/>
    <property type="match status" value="1"/>
</dbReference>
<dbReference type="CDD" id="cd11297">
    <property type="entry name" value="PIN_LabA-like_N_1"/>
    <property type="match status" value="1"/>
</dbReference>
<dbReference type="EMBL" id="FUWG01000002">
    <property type="protein sequence ID" value="SJZ29565.1"/>
    <property type="molecule type" value="Genomic_DNA"/>
</dbReference>
<dbReference type="Pfam" id="PF12872">
    <property type="entry name" value="OST-HTH"/>
    <property type="match status" value="1"/>
</dbReference>
<feature type="domain" description="HTH OST-type" evidence="2">
    <location>
        <begin position="171"/>
        <end position="246"/>
    </location>
</feature>
<dbReference type="STRING" id="261392.SAMN02745149_00067"/>
<dbReference type="RefSeq" id="WP_159446112.1">
    <property type="nucleotide sequence ID" value="NZ_FUWG01000002.1"/>
</dbReference>
<proteinExistence type="predicted"/>
<evidence type="ECO:0000259" key="2">
    <source>
        <dbReference type="PROSITE" id="PS51644"/>
    </source>
</evidence>
<reference evidence="3 4" key="1">
    <citation type="submission" date="2017-02" db="EMBL/GenBank/DDBJ databases">
        <authorList>
            <person name="Peterson S.W."/>
        </authorList>
    </citation>
    <scope>NUCLEOTIDE SEQUENCE [LARGE SCALE GENOMIC DNA]</scope>
    <source>
        <strain evidence="3 4">ATCC BAA-908</strain>
    </source>
</reference>
<organism evidence="3 4">
    <name type="scientific">Treponema porcinum</name>
    <dbReference type="NCBI Taxonomy" id="261392"/>
    <lineage>
        <taxon>Bacteria</taxon>
        <taxon>Pseudomonadati</taxon>
        <taxon>Spirochaetota</taxon>
        <taxon>Spirochaetia</taxon>
        <taxon>Spirochaetales</taxon>
        <taxon>Treponemataceae</taxon>
        <taxon>Treponema</taxon>
    </lineage>
</organism>
<dbReference type="GeneID" id="78315391"/>
<dbReference type="Gene3D" id="3.30.420.610">
    <property type="entry name" value="LOTUS domain-like"/>
    <property type="match status" value="1"/>
</dbReference>
<dbReference type="Gene3D" id="2.40.50.140">
    <property type="entry name" value="Nucleic acid-binding proteins"/>
    <property type="match status" value="1"/>
</dbReference>
<dbReference type="InterPro" id="IPR025605">
    <property type="entry name" value="OST-HTH/LOTUS_dom"/>
</dbReference>
<evidence type="ECO:0000313" key="3">
    <source>
        <dbReference type="EMBL" id="SJZ29565.1"/>
    </source>
</evidence>
<dbReference type="PROSITE" id="PS51644">
    <property type="entry name" value="HTH_OST"/>
    <property type="match status" value="1"/>
</dbReference>
<evidence type="ECO:0000313" key="4">
    <source>
        <dbReference type="Proteomes" id="UP000190423"/>
    </source>
</evidence>
<keyword evidence="4" id="KW-1185">Reference proteome</keyword>
<dbReference type="Pfam" id="PF01936">
    <property type="entry name" value="NYN"/>
    <property type="match status" value="1"/>
</dbReference>
<dbReference type="Gene3D" id="3.40.50.1010">
    <property type="entry name" value="5'-nuclease"/>
    <property type="match status" value="1"/>
</dbReference>
<dbReference type="Proteomes" id="UP000190423">
    <property type="component" value="Unassembled WGS sequence"/>
</dbReference>
<accession>A0A1T4JHC4</accession>
<gene>
    <name evidence="3" type="ORF">SAMN02745149_00067</name>
</gene>
<feature type="region of interest" description="Disordered" evidence="1">
    <location>
        <begin position="306"/>
        <end position="327"/>
    </location>
</feature>
<dbReference type="InterPro" id="IPR021139">
    <property type="entry name" value="NYN"/>
</dbReference>
<evidence type="ECO:0000256" key="1">
    <source>
        <dbReference type="SAM" id="MobiDB-lite"/>
    </source>
</evidence>
<dbReference type="GO" id="GO:0004540">
    <property type="term" value="F:RNA nuclease activity"/>
    <property type="evidence" value="ECO:0007669"/>
    <property type="project" value="InterPro"/>
</dbReference>
<sequence length="327" mass="37485">MSERIAIFFDAENISANHVTSILAKVKSYGDILIQRAYADWSIPNTSSWKNLVAKQPISVYQQFHNGETQVIDKTIIMDAIQIAIEHPEIDTFCIVASDKGYSNLALRLRELGKYVLGIGEEKKTKQDSLLVNACNEFLYIENLKTVDENILLDTNDEEHDKETPDMAKFSLSRFISQAYDSTPKTKDGDIMLSRLSESIKSFKPDFDYHDYGYKSFKAMIESFPDEYEIYDDGKPHPSFMVERKEIRDTDKTLEGRIHKIVRNYGIIRSSDGTDYFFYAGDVLKQFHGIKLKKGMNVRFTVQKAPDENAPSRKDRNGRADKIEILG</sequence>
<dbReference type="InterPro" id="IPR041966">
    <property type="entry name" value="LOTUS-like"/>
</dbReference>
<dbReference type="PANTHER" id="PTHR35811:SF1">
    <property type="entry name" value="HTH OST-TYPE DOMAIN-CONTAINING PROTEIN"/>
    <property type="match status" value="1"/>
</dbReference>